<evidence type="ECO:0000259" key="7">
    <source>
        <dbReference type="Pfam" id="PF22936"/>
    </source>
</evidence>
<reference evidence="9 10" key="1">
    <citation type="journal article" date="2018" name="PLoS Genet.">
        <title>Population sequencing reveals clonal diversity and ancestral inbreeding in the grapevine cultivar Chardonnay.</title>
        <authorList>
            <person name="Roach M.J."/>
            <person name="Johnson D.L."/>
            <person name="Bohlmann J."/>
            <person name="van Vuuren H.J."/>
            <person name="Jones S.J."/>
            <person name="Pretorius I.S."/>
            <person name="Schmidt S.A."/>
            <person name="Borneman A.R."/>
        </authorList>
    </citation>
    <scope>NUCLEOTIDE SEQUENCE [LARGE SCALE GENOMIC DNA]</scope>
    <source>
        <strain evidence="10">cv. Chardonnay</strain>
        <tissue evidence="9">Leaf</tissue>
    </source>
</reference>
<dbReference type="Pfam" id="PF13041">
    <property type="entry name" value="PPR_2"/>
    <property type="match status" value="2"/>
</dbReference>
<feature type="region of interest" description="Disordered" evidence="5">
    <location>
        <begin position="104"/>
        <end position="133"/>
    </location>
</feature>
<dbReference type="SUPFAM" id="SSF56672">
    <property type="entry name" value="DNA/RNA polymerases"/>
    <property type="match status" value="1"/>
</dbReference>
<dbReference type="AlphaFoldDB" id="A0A438H8K7"/>
<evidence type="ECO:0000256" key="2">
    <source>
        <dbReference type="ARBA" id="ARBA00022737"/>
    </source>
</evidence>
<dbReference type="PANTHER" id="PTHR47939">
    <property type="entry name" value="MEMBRANE-ASSOCIATED SALT-INDUCIBLE PROTEIN-LIKE"/>
    <property type="match status" value="1"/>
</dbReference>
<dbReference type="InterPro" id="IPR043502">
    <property type="entry name" value="DNA/RNA_pol_sf"/>
</dbReference>
<dbReference type="Gene3D" id="1.25.40.10">
    <property type="entry name" value="Tetratricopeptide repeat domain"/>
    <property type="match status" value="1"/>
</dbReference>
<name>A0A438H8K7_VITVI</name>
<feature type="repeat" description="PPR" evidence="4">
    <location>
        <begin position="641"/>
        <end position="675"/>
    </location>
</feature>
<dbReference type="NCBIfam" id="TIGR00756">
    <property type="entry name" value="PPR"/>
    <property type="match status" value="3"/>
</dbReference>
<organism evidence="9 10">
    <name type="scientific">Vitis vinifera</name>
    <name type="common">Grape</name>
    <dbReference type="NCBI Taxonomy" id="29760"/>
    <lineage>
        <taxon>Eukaryota</taxon>
        <taxon>Viridiplantae</taxon>
        <taxon>Streptophyta</taxon>
        <taxon>Embryophyta</taxon>
        <taxon>Tracheophyta</taxon>
        <taxon>Spermatophyta</taxon>
        <taxon>Magnoliopsida</taxon>
        <taxon>eudicotyledons</taxon>
        <taxon>Gunneridae</taxon>
        <taxon>Pentapetalae</taxon>
        <taxon>rosids</taxon>
        <taxon>Vitales</taxon>
        <taxon>Vitaceae</taxon>
        <taxon>Viteae</taxon>
        <taxon>Vitis</taxon>
    </lineage>
</organism>
<dbReference type="InterPro" id="IPR013103">
    <property type="entry name" value="RVT_2"/>
</dbReference>
<gene>
    <name evidence="9" type="primary">PPR4_3</name>
    <name evidence="9" type="ORF">CK203_053947</name>
</gene>
<evidence type="ECO:0000259" key="6">
    <source>
        <dbReference type="Pfam" id="PF07727"/>
    </source>
</evidence>
<keyword evidence="3" id="KW-0378">Hydrolase</keyword>
<dbReference type="Proteomes" id="UP000288805">
    <property type="component" value="Unassembled WGS sequence"/>
</dbReference>
<dbReference type="PROSITE" id="PS51375">
    <property type="entry name" value="PPR"/>
    <property type="match status" value="3"/>
</dbReference>
<dbReference type="Pfam" id="PF07727">
    <property type="entry name" value="RVT_2"/>
    <property type="match status" value="1"/>
</dbReference>
<evidence type="ECO:0000256" key="1">
    <source>
        <dbReference type="ARBA" id="ARBA00007626"/>
    </source>
</evidence>
<evidence type="ECO:0000259" key="8">
    <source>
        <dbReference type="Pfam" id="PF25597"/>
    </source>
</evidence>
<keyword evidence="3" id="KW-0645">Protease</keyword>
<feature type="repeat" description="PPR" evidence="4">
    <location>
        <begin position="676"/>
        <end position="710"/>
    </location>
</feature>
<evidence type="ECO:0000313" key="10">
    <source>
        <dbReference type="Proteomes" id="UP000288805"/>
    </source>
</evidence>
<feature type="domain" description="Retrovirus-related Pol polyprotein from transposon TNT 1-94-like beta-barrel" evidence="7">
    <location>
        <begin position="170"/>
        <end position="213"/>
    </location>
</feature>
<dbReference type="GO" id="GO:0004190">
    <property type="term" value="F:aspartic-type endopeptidase activity"/>
    <property type="evidence" value="ECO:0007669"/>
    <property type="project" value="UniProtKB-KW"/>
</dbReference>
<dbReference type="InterPro" id="IPR002885">
    <property type="entry name" value="PPR_rpt"/>
</dbReference>
<dbReference type="Pfam" id="PF22936">
    <property type="entry name" value="Pol_BBD"/>
    <property type="match status" value="1"/>
</dbReference>
<dbReference type="InterPro" id="IPR011990">
    <property type="entry name" value="TPR-like_helical_dom_sf"/>
</dbReference>
<dbReference type="InterPro" id="IPR050667">
    <property type="entry name" value="PPR-containing_protein"/>
</dbReference>
<feature type="domain" description="Reverse transcriptase Ty1/copia-type" evidence="6">
    <location>
        <begin position="437"/>
        <end position="553"/>
    </location>
</feature>
<comment type="caution">
    <text evidence="9">The sequence shown here is derived from an EMBL/GenBank/DDBJ whole genome shotgun (WGS) entry which is preliminary data.</text>
</comment>
<dbReference type="EMBL" id="QGNW01000262">
    <property type="protein sequence ID" value="RVW80729.1"/>
    <property type="molecule type" value="Genomic_DNA"/>
</dbReference>
<dbReference type="InterPro" id="IPR054722">
    <property type="entry name" value="PolX-like_BBD"/>
</dbReference>
<keyword evidence="2" id="KW-0677">Repeat</keyword>
<dbReference type="InterPro" id="IPR057670">
    <property type="entry name" value="SH3_retrovirus"/>
</dbReference>
<evidence type="ECO:0000256" key="4">
    <source>
        <dbReference type="PROSITE-ProRule" id="PRU00708"/>
    </source>
</evidence>
<protein>
    <submittedName>
        <fullName evidence="9">Pentatricopeptide repeat-containing protein, chloroplastic</fullName>
    </submittedName>
</protein>
<feature type="compositionally biased region" description="Polar residues" evidence="5">
    <location>
        <begin position="109"/>
        <end position="125"/>
    </location>
</feature>
<evidence type="ECO:0000256" key="5">
    <source>
        <dbReference type="SAM" id="MobiDB-lite"/>
    </source>
</evidence>
<dbReference type="PANTHER" id="PTHR47939:SF1">
    <property type="entry name" value="OS04G0684500 PROTEIN"/>
    <property type="match status" value="1"/>
</dbReference>
<feature type="domain" description="Retroviral polymerase SH3-like" evidence="8">
    <location>
        <begin position="281"/>
        <end position="334"/>
    </location>
</feature>
<keyword evidence="3" id="KW-0064">Aspartyl protease</keyword>
<accession>A0A438H8K7</accession>
<feature type="repeat" description="PPR" evidence="4">
    <location>
        <begin position="606"/>
        <end position="640"/>
    </location>
</feature>
<proteinExistence type="inferred from homology"/>
<comment type="similarity">
    <text evidence="1">Belongs to the PPR family. P subfamily.</text>
</comment>
<evidence type="ECO:0000313" key="9">
    <source>
        <dbReference type="EMBL" id="RVW80729.1"/>
    </source>
</evidence>
<dbReference type="Pfam" id="PF25597">
    <property type="entry name" value="SH3_retrovirus"/>
    <property type="match status" value="1"/>
</dbReference>
<evidence type="ECO:0000256" key="3">
    <source>
        <dbReference type="ARBA" id="ARBA00022750"/>
    </source>
</evidence>
<sequence>MIGSDNVLSWSASVELWFMGQGYEDHLVTPEDAIPDVDKEFLTLMPFTNGAEAQQIQTNKFFMVLTLIGLHPDLESVRDKILASPSLPSLDDVFARLLRLSSTQTLSTDGPSDSSVLASQTNSRGGHSGNWGRGQRPQCTYYNKLATSASVAQTGNVSICFTQSPSLGSWILDSGASDHISSNKHLFSSITTTSALPIVTLANGSQTMAKGIGLTHPLPSLPLHSVLYALRSEYGEDDWHRRESQGLYHLTSPSSPTTCISTDAPLLIHNRLGHPSLSKFQKMDKLSAKATKCIFLGYSRLQKGYRSYSPDTHHYLLSVDVTFFEDSPFFSSSESLPISEVLPLPYISPPSDALSRPIQVYHRRHRTVAPPLSSVEVSDDSPPVPPISPTPTLSSINHFPIAIRKVGCRWVYTIKVGPDDQVDRLKARLVVKGSVYEQPPGFVAQGESGLVYKLRRSLYGLKQSPQAWFGRFSSVVQEFGMFRSEADHSVFYHHNSSSQCIYLVVYVDDIVITGSDQEGIQRLKQHLFNHFQTKDLGKLKYFLGLEIAQSSSGQGEPLRDPERYRRLVGKLNYLTITWLDISFLMSVMEKAVEILDEMSLAGISPNEHTYTTIMHGYASLGDTGKAFEYFTKLKTEGLELDVYTYEALLKACCKSGRMQSALAVTREMSSQKIPRNTFVYNILIDGWARRGDVWEAAELMQQMKQEGVQPDIHTYTSFINACCKAGDMQASPAKGQQAG</sequence>